<sequence length="711" mass="76588">MPAIAPRAPYPLKTVALGGLMAMAQVAVAQQADVPTLPDVTVGSTLAPSTLDQTAASITVVDGERARDRQWQVNLSEALPGVPGLLLQNRQNYAQDLQLSIRGHGARSTFGVRGVQVFVDGIPSTMPDGQGQISNIDLSSAERIEVLRGPYSALYGNSAGGVLNVYTERGEGAPRVQSTFAVGSDGQKRLGLKAQGESQGIGYVISASRYLTDGWRRQSAADKNLLNARIDTRVGADGQLTLVASHVSVNAQDPGGVTPADWTANARAVAQNPIDYNARKNTRQTQAGLTYERRIDSANTLRMMVYAGEREIVQYQSTPAASQQAATSAGGVIDLKRTYGGMDLRWAHDTEVAARPFSLVAGLAANVVEEDRRGYNNFSNGVLGVEGALRRKERNTLTNIDPYAQVSWRFAPDWTALAGLRWSNVQLQSRDKYIANGNGDDSGNTGFHRVLPVLSLQHRVSDSANVYASVGSGFETPTFNEISYRPGSLPGLNFGLRPATSVSAEVGWKQRYGFGDAVRGEWTAAVFQTRTRNEIVVADNTGGRSSFQNAGRTRRQGLELSNTTWIDRQLQLNAAFTWLDATLSQGFCDAKGATCVPAGKRIAGTARTQAFLSLDWKPTSHWRAGIDWRHVGAVAANDVNSVRAPAYGVFGVSGAYTARFGGWKVDAFARVDNLANKKYVGSVIVNEGNGRFYESAPGRQWMLGVTAAYQF</sequence>
<evidence type="ECO:0000313" key="15">
    <source>
        <dbReference type="EMBL" id="AVO33368.1"/>
    </source>
</evidence>
<dbReference type="KEGG" id="otk:C6570_03195"/>
<evidence type="ECO:0000256" key="11">
    <source>
        <dbReference type="RuleBase" id="RU003357"/>
    </source>
</evidence>
<accession>A0A2S0MBY6</accession>
<feature type="chain" id="PRO_5015540819" evidence="12">
    <location>
        <begin position="30"/>
        <end position="711"/>
    </location>
</feature>
<evidence type="ECO:0000256" key="7">
    <source>
        <dbReference type="ARBA" id="ARBA00023136"/>
    </source>
</evidence>
<dbReference type="CDD" id="cd01347">
    <property type="entry name" value="ligand_gated_channel"/>
    <property type="match status" value="1"/>
</dbReference>
<evidence type="ECO:0000259" key="13">
    <source>
        <dbReference type="Pfam" id="PF00593"/>
    </source>
</evidence>
<evidence type="ECO:0000256" key="5">
    <source>
        <dbReference type="ARBA" id="ARBA00022692"/>
    </source>
</evidence>
<keyword evidence="6 11" id="KW-0798">TonB box</keyword>
<name>A0A2S0MBY6_9BURK</name>
<keyword evidence="5 10" id="KW-0812">Transmembrane</keyword>
<evidence type="ECO:0000256" key="9">
    <source>
        <dbReference type="ARBA" id="ARBA00023237"/>
    </source>
</evidence>
<dbReference type="GO" id="GO:0015344">
    <property type="term" value="F:siderophore uptake transmembrane transporter activity"/>
    <property type="evidence" value="ECO:0007669"/>
    <property type="project" value="TreeGrafter"/>
</dbReference>
<dbReference type="SUPFAM" id="SSF56935">
    <property type="entry name" value="Porins"/>
    <property type="match status" value="1"/>
</dbReference>
<feature type="domain" description="TonB-dependent receptor-like beta-barrel" evidence="13">
    <location>
        <begin position="246"/>
        <end position="674"/>
    </location>
</feature>
<dbReference type="AlphaFoldDB" id="A0A2S0MBY6"/>
<evidence type="ECO:0000256" key="1">
    <source>
        <dbReference type="ARBA" id="ARBA00004571"/>
    </source>
</evidence>
<keyword evidence="3 10" id="KW-0813">Transport</keyword>
<dbReference type="OrthoDB" id="9760620at2"/>
<dbReference type="Proteomes" id="UP000239709">
    <property type="component" value="Chromosome"/>
</dbReference>
<evidence type="ECO:0000256" key="6">
    <source>
        <dbReference type="ARBA" id="ARBA00023077"/>
    </source>
</evidence>
<dbReference type="PANTHER" id="PTHR30069:SF28">
    <property type="entry name" value="TONB-DEPENDENT RECEPTOR YNCD-RELATED"/>
    <property type="match status" value="1"/>
</dbReference>
<keyword evidence="4 10" id="KW-1134">Transmembrane beta strand</keyword>
<dbReference type="Pfam" id="PF00593">
    <property type="entry name" value="TonB_dep_Rec_b-barrel"/>
    <property type="match status" value="1"/>
</dbReference>
<dbReference type="GO" id="GO:0044718">
    <property type="term" value="P:siderophore transmembrane transport"/>
    <property type="evidence" value="ECO:0007669"/>
    <property type="project" value="TreeGrafter"/>
</dbReference>
<proteinExistence type="inferred from homology"/>
<dbReference type="RefSeq" id="WP_106701931.1">
    <property type="nucleotide sequence ID" value="NZ_CP027666.1"/>
</dbReference>
<evidence type="ECO:0000259" key="14">
    <source>
        <dbReference type="Pfam" id="PF07715"/>
    </source>
</evidence>
<dbReference type="InterPro" id="IPR037066">
    <property type="entry name" value="Plug_dom_sf"/>
</dbReference>
<keyword evidence="9 10" id="KW-0998">Cell outer membrane</keyword>
<protein>
    <submittedName>
        <fullName evidence="15">TonB-dependent siderophore receptor</fullName>
    </submittedName>
</protein>
<evidence type="ECO:0000256" key="3">
    <source>
        <dbReference type="ARBA" id="ARBA00022448"/>
    </source>
</evidence>
<dbReference type="InterPro" id="IPR039426">
    <property type="entry name" value="TonB-dep_rcpt-like"/>
</dbReference>
<feature type="signal peptide" evidence="12">
    <location>
        <begin position="1"/>
        <end position="29"/>
    </location>
</feature>
<keyword evidence="16" id="KW-1185">Reference proteome</keyword>
<reference evidence="15 16" key="1">
    <citation type="submission" date="2018-03" db="EMBL/GenBank/DDBJ databases">
        <title>Genome sequencing of Ottowia sp.</title>
        <authorList>
            <person name="Kim S.-J."/>
            <person name="Heo J."/>
            <person name="Kwon S.-W."/>
        </authorList>
    </citation>
    <scope>NUCLEOTIDE SEQUENCE [LARGE SCALE GENOMIC DNA]</scope>
    <source>
        <strain evidence="15 16">KADR8-3</strain>
    </source>
</reference>
<organism evidence="15 16">
    <name type="scientific">Ottowia oryzae</name>
    <dbReference type="NCBI Taxonomy" id="2109914"/>
    <lineage>
        <taxon>Bacteria</taxon>
        <taxon>Pseudomonadati</taxon>
        <taxon>Pseudomonadota</taxon>
        <taxon>Betaproteobacteria</taxon>
        <taxon>Burkholderiales</taxon>
        <taxon>Comamonadaceae</taxon>
        <taxon>Ottowia</taxon>
    </lineage>
</organism>
<dbReference type="Gene3D" id="2.40.170.20">
    <property type="entry name" value="TonB-dependent receptor, beta-barrel domain"/>
    <property type="match status" value="1"/>
</dbReference>
<feature type="domain" description="TonB-dependent receptor plug" evidence="14">
    <location>
        <begin position="52"/>
        <end position="162"/>
    </location>
</feature>
<keyword evidence="8 15" id="KW-0675">Receptor</keyword>
<evidence type="ECO:0000256" key="8">
    <source>
        <dbReference type="ARBA" id="ARBA00023170"/>
    </source>
</evidence>
<evidence type="ECO:0000256" key="12">
    <source>
        <dbReference type="SAM" id="SignalP"/>
    </source>
</evidence>
<dbReference type="InterPro" id="IPR012910">
    <property type="entry name" value="Plug_dom"/>
</dbReference>
<comment type="subcellular location">
    <subcellularLocation>
        <location evidence="1 10">Cell outer membrane</location>
        <topology evidence="1 10">Multi-pass membrane protein</topology>
    </subcellularLocation>
</comment>
<gene>
    <name evidence="15" type="ORF">C6570_03195</name>
</gene>
<dbReference type="InterPro" id="IPR000531">
    <property type="entry name" value="Beta-barrel_TonB"/>
</dbReference>
<evidence type="ECO:0000256" key="4">
    <source>
        <dbReference type="ARBA" id="ARBA00022452"/>
    </source>
</evidence>
<dbReference type="EMBL" id="CP027666">
    <property type="protein sequence ID" value="AVO33368.1"/>
    <property type="molecule type" value="Genomic_DNA"/>
</dbReference>
<dbReference type="Gene3D" id="2.170.130.10">
    <property type="entry name" value="TonB-dependent receptor, plug domain"/>
    <property type="match status" value="1"/>
</dbReference>
<dbReference type="GO" id="GO:0009279">
    <property type="term" value="C:cell outer membrane"/>
    <property type="evidence" value="ECO:0007669"/>
    <property type="project" value="UniProtKB-SubCell"/>
</dbReference>
<dbReference type="InterPro" id="IPR036942">
    <property type="entry name" value="Beta-barrel_TonB_sf"/>
</dbReference>
<evidence type="ECO:0000256" key="2">
    <source>
        <dbReference type="ARBA" id="ARBA00009810"/>
    </source>
</evidence>
<evidence type="ECO:0000256" key="10">
    <source>
        <dbReference type="PROSITE-ProRule" id="PRU01360"/>
    </source>
</evidence>
<keyword evidence="7 10" id="KW-0472">Membrane</keyword>
<dbReference type="Pfam" id="PF07715">
    <property type="entry name" value="Plug"/>
    <property type="match status" value="1"/>
</dbReference>
<dbReference type="PANTHER" id="PTHR30069">
    <property type="entry name" value="TONB-DEPENDENT OUTER MEMBRANE RECEPTOR"/>
    <property type="match status" value="1"/>
</dbReference>
<keyword evidence="12" id="KW-0732">Signal</keyword>
<evidence type="ECO:0000313" key="16">
    <source>
        <dbReference type="Proteomes" id="UP000239709"/>
    </source>
</evidence>
<dbReference type="PROSITE" id="PS52016">
    <property type="entry name" value="TONB_DEPENDENT_REC_3"/>
    <property type="match status" value="1"/>
</dbReference>
<comment type="similarity">
    <text evidence="2 10 11">Belongs to the TonB-dependent receptor family.</text>
</comment>